<protein>
    <submittedName>
        <fullName evidence="2">Uncharacterized protein</fullName>
    </submittedName>
</protein>
<comment type="caution">
    <text evidence="2">The sequence shown here is derived from an EMBL/GenBank/DDBJ whole genome shotgun (WGS) entry which is preliminary data.</text>
</comment>
<dbReference type="AlphaFoldDB" id="A0AAE3AC56"/>
<keyword evidence="1" id="KW-0812">Transmembrane</keyword>
<sequence>MAGFGVLIVSGILSAIFLFFIAVFAAAAAYIMASYVLEGFSIACMRKKAGDAHTFPAWIPFYSKYLLGKLADRRVMGAVSALLTLLSVCLCVYFYVCRELNTLWFILLLMALLAVFILDTLIAHRIYKSRAGKYGDVLTVFTVLSLGLLRPVFLFAVRNRAAESVPAPECGN</sequence>
<feature type="transmembrane region" description="Helical" evidence="1">
    <location>
        <begin position="75"/>
        <end position="96"/>
    </location>
</feature>
<feature type="transmembrane region" description="Helical" evidence="1">
    <location>
        <begin position="134"/>
        <end position="157"/>
    </location>
</feature>
<evidence type="ECO:0000313" key="2">
    <source>
        <dbReference type="EMBL" id="MCC2128308.1"/>
    </source>
</evidence>
<dbReference type="Proteomes" id="UP001199319">
    <property type="component" value="Unassembled WGS sequence"/>
</dbReference>
<feature type="transmembrane region" description="Helical" evidence="1">
    <location>
        <begin position="102"/>
        <end position="122"/>
    </location>
</feature>
<keyword evidence="3" id="KW-1185">Reference proteome</keyword>
<dbReference type="EMBL" id="JAJEPW010000003">
    <property type="protein sequence ID" value="MCC2128308.1"/>
    <property type="molecule type" value="Genomic_DNA"/>
</dbReference>
<organism evidence="2 3">
    <name type="scientific">Brotocaccenecus cirricatena</name>
    <dbReference type="NCBI Taxonomy" id="3064195"/>
    <lineage>
        <taxon>Bacteria</taxon>
        <taxon>Bacillati</taxon>
        <taxon>Bacillota</taxon>
        <taxon>Clostridia</taxon>
        <taxon>Eubacteriales</taxon>
        <taxon>Oscillospiraceae</taxon>
        <taxon>Brotocaccenecus</taxon>
    </lineage>
</organism>
<keyword evidence="1" id="KW-0472">Membrane</keyword>
<evidence type="ECO:0000313" key="3">
    <source>
        <dbReference type="Proteomes" id="UP001199319"/>
    </source>
</evidence>
<keyword evidence="1" id="KW-1133">Transmembrane helix</keyword>
<evidence type="ECO:0000256" key="1">
    <source>
        <dbReference type="SAM" id="Phobius"/>
    </source>
</evidence>
<accession>A0AAE3AC56</accession>
<dbReference type="RefSeq" id="WP_302927714.1">
    <property type="nucleotide sequence ID" value="NZ_JAJEPW010000003.1"/>
</dbReference>
<gene>
    <name evidence="2" type="ORF">LKD37_02025</name>
</gene>
<feature type="transmembrane region" description="Helical" evidence="1">
    <location>
        <begin position="6"/>
        <end position="37"/>
    </location>
</feature>
<name>A0AAE3AC56_9FIRM</name>
<proteinExistence type="predicted"/>
<reference evidence="2" key="1">
    <citation type="submission" date="2021-10" db="EMBL/GenBank/DDBJ databases">
        <title>Anaerobic single-cell dispensing facilitates the cultivation of human gut bacteria.</title>
        <authorList>
            <person name="Afrizal A."/>
        </authorList>
    </citation>
    <scope>NUCLEOTIDE SEQUENCE</scope>
    <source>
        <strain evidence="2">CLA-AA-H272</strain>
    </source>
</reference>